<feature type="region of interest" description="Disordered" evidence="6">
    <location>
        <begin position="63"/>
        <end position="116"/>
    </location>
</feature>
<protein>
    <submittedName>
        <fullName evidence="8">Uncharacterized protein</fullName>
    </submittedName>
</protein>
<proteinExistence type="inferred from homology"/>
<comment type="subcellular location">
    <subcellularLocation>
        <location evidence="1">Membrane</location>
    </subcellularLocation>
</comment>
<organism evidence="8 9">
    <name type="scientific">Rhodotorula toruloides</name>
    <name type="common">Yeast</name>
    <name type="synonym">Rhodosporidium toruloides</name>
    <dbReference type="NCBI Taxonomy" id="5286"/>
    <lineage>
        <taxon>Eukaryota</taxon>
        <taxon>Fungi</taxon>
        <taxon>Dikarya</taxon>
        <taxon>Basidiomycota</taxon>
        <taxon>Pucciniomycotina</taxon>
        <taxon>Microbotryomycetes</taxon>
        <taxon>Sporidiobolales</taxon>
        <taxon>Sporidiobolaceae</taxon>
        <taxon>Rhodotorula</taxon>
    </lineage>
</organism>
<dbReference type="EMBL" id="LCTV02000001">
    <property type="protein sequence ID" value="PRQ77532.1"/>
    <property type="molecule type" value="Genomic_DNA"/>
</dbReference>
<evidence type="ECO:0000256" key="2">
    <source>
        <dbReference type="ARBA" id="ARBA00009530"/>
    </source>
</evidence>
<gene>
    <name evidence="8" type="ORF">AAT19DRAFT_8600</name>
</gene>
<keyword evidence="4 7" id="KW-1133">Transmembrane helix</keyword>
<comment type="similarity">
    <text evidence="2">Belongs to the UPF0057 (PMP3) family.</text>
</comment>
<accession>A0A2T0AHR2</accession>
<comment type="caution">
    <text evidence="8">The sequence shown here is derived from an EMBL/GenBank/DDBJ whole genome shotgun (WGS) entry which is preliminary data.</text>
</comment>
<dbReference type="Proteomes" id="UP000239560">
    <property type="component" value="Unassembled WGS sequence"/>
</dbReference>
<keyword evidence="5 7" id="KW-0472">Membrane</keyword>
<dbReference type="OrthoDB" id="2802411at2759"/>
<feature type="transmembrane region" description="Helical" evidence="7">
    <location>
        <begin position="34"/>
        <end position="57"/>
    </location>
</feature>
<dbReference type="AlphaFoldDB" id="A0A2T0AHR2"/>
<evidence type="ECO:0000256" key="7">
    <source>
        <dbReference type="SAM" id="Phobius"/>
    </source>
</evidence>
<evidence type="ECO:0000256" key="1">
    <source>
        <dbReference type="ARBA" id="ARBA00004370"/>
    </source>
</evidence>
<evidence type="ECO:0000256" key="3">
    <source>
        <dbReference type="ARBA" id="ARBA00022692"/>
    </source>
</evidence>
<dbReference type="GO" id="GO:0016020">
    <property type="term" value="C:membrane"/>
    <property type="evidence" value="ECO:0007669"/>
    <property type="project" value="UniProtKB-SubCell"/>
</dbReference>
<evidence type="ECO:0000256" key="5">
    <source>
        <dbReference type="ARBA" id="ARBA00023136"/>
    </source>
</evidence>
<dbReference type="Pfam" id="PF01679">
    <property type="entry name" value="Pmp3"/>
    <property type="match status" value="1"/>
</dbReference>
<name>A0A2T0AHR2_RHOTO</name>
<evidence type="ECO:0000256" key="4">
    <source>
        <dbReference type="ARBA" id="ARBA00022989"/>
    </source>
</evidence>
<reference evidence="8 9" key="1">
    <citation type="journal article" date="2018" name="Elife">
        <title>Functional genomics of lipid metabolism in the oleaginous yeast Rhodosporidium toruloides.</title>
        <authorList>
            <person name="Coradetti S.T."/>
            <person name="Pinel D."/>
            <person name="Geiselman G."/>
            <person name="Ito M."/>
            <person name="Mondo S."/>
            <person name="Reilly M.C."/>
            <person name="Cheng Y.F."/>
            <person name="Bauer S."/>
            <person name="Grigoriev I."/>
            <person name="Gladden J.M."/>
            <person name="Simmons B.A."/>
            <person name="Brem R."/>
            <person name="Arkin A.P."/>
            <person name="Skerker J.M."/>
        </authorList>
    </citation>
    <scope>NUCLEOTIDE SEQUENCE [LARGE SCALE GENOMIC DNA]</scope>
    <source>
        <strain evidence="8 9">NBRC 0880</strain>
    </source>
</reference>
<dbReference type="InterPro" id="IPR000612">
    <property type="entry name" value="PMP3"/>
</dbReference>
<sequence length="116" mass="13383">MGASWLSDDTWDVLLCCFAPPVIVKRKRGIHLDFWLSLELTLFGWLPGVMFAVYILFADEDPPSRRANSTSQDDARLHPTEEDDEDDAATRKKRRRDRWKRSGRRRESSESSGGEV</sequence>
<keyword evidence="3 7" id="KW-0812">Transmembrane</keyword>
<evidence type="ECO:0000256" key="6">
    <source>
        <dbReference type="SAM" id="MobiDB-lite"/>
    </source>
</evidence>
<feature type="compositionally biased region" description="Basic residues" evidence="6">
    <location>
        <begin position="91"/>
        <end position="104"/>
    </location>
</feature>
<evidence type="ECO:0000313" key="9">
    <source>
        <dbReference type="Proteomes" id="UP000239560"/>
    </source>
</evidence>
<evidence type="ECO:0000313" key="8">
    <source>
        <dbReference type="EMBL" id="PRQ77532.1"/>
    </source>
</evidence>